<sequence>MNRYYSYDHLDLEGREDCKSYYEVSEEGVYLRSITCNKGIWTNSYIQLEDNEFFLPEAILEQEDKEFLTEISRVEFTNALQLSQASFKTEWIEFKSRAMSLCEGEISCFYPQGVVIKLNELFYGLADYDQCAKVVPSEQMYPGTPVHFIVDSIDEENYILHLTIRV</sequence>
<accession>A0A161S5B6</accession>
<keyword evidence="2" id="KW-1185">Reference proteome</keyword>
<proteinExistence type="predicted"/>
<evidence type="ECO:0000313" key="1">
    <source>
        <dbReference type="EMBL" id="KZE79969.1"/>
    </source>
</evidence>
<protein>
    <recommendedName>
        <fullName evidence="3">S1 motif domain-containing protein</fullName>
    </recommendedName>
</protein>
<name>A0A161S5B6_9FLAO</name>
<dbReference type="OrthoDB" id="6711118at2"/>
<evidence type="ECO:0000313" key="2">
    <source>
        <dbReference type="Proteomes" id="UP000076630"/>
    </source>
</evidence>
<dbReference type="Proteomes" id="UP000076630">
    <property type="component" value="Unassembled WGS sequence"/>
</dbReference>
<comment type="caution">
    <text evidence="1">The sequence shown here is derived from an EMBL/GenBank/DDBJ whole genome shotgun (WGS) entry which is preliminary data.</text>
</comment>
<gene>
    <name evidence="1" type="ORF">AV926_10780</name>
</gene>
<dbReference type="AlphaFoldDB" id="A0A161S5B6"/>
<organism evidence="1 2">
    <name type="scientific">Myroides marinus</name>
    <dbReference type="NCBI Taxonomy" id="703342"/>
    <lineage>
        <taxon>Bacteria</taxon>
        <taxon>Pseudomonadati</taxon>
        <taxon>Bacteroidota</taxon>
        <taxon>Flavobacteriia</taxon>
        <taxon>Flavobacteriales</taxon>
        <taxon>Flavobacteriaceae</taxon>
        <taxon>Myroides</taxon>
    </lineage>
</organism>
<reference evidence="1 2" key="1">
    <citation type="submission" date="2016-01" db="EMBL/GenBank/DDBJ databases">
        <title>Whole genome sequencing of Myroides marinus L41.</title>
        <authorList>
            <person name="Hong K.W."/>
        </authorList>
    </citation>
    <scope>NUCLEOTIDE SEQUENCE [LARGE SCALE GENOMIC DNA]</scope>
    <source>
        <strain evidence="1 2">L41</strain>
    </source>
</reference>
<dbReference type="EMBL" id="LQNU01000058">
    <property type="protein sequence ID" value="KZE79969.1"/>
    <property type="molecule type" value="Genomic_DNA"/>
</dbReference>
<evidence type="ECO:0008006" key="3">
    <source>
        <dbReference type="Google" id="ProtNLM"/>
    </source>
</evidence>
<dbReference type="RefSeq" id="WP_038984879.1">
    <property type="nucleotide sequence ID" value="NZ_LQNU01000058.1"/>
</dbReference>